<evidence type="ECO:0000313" key="2">
    <source>
        <dbReference type="EMBL" id="GFO38292.1"/>
    </source>
</evidence>
<protein>
    <submittedName>
        <fullName evidence="2">Uncharacterized protein</fullName>
    </submittedName>
</protein>
<organism evidence="2 3">
    <name type="scientific">Plakobranchus ocellatus</name>
    <dbReference type="NCBI Taxonomy" id="259542"/>
    <lineage>
        <taxon>Eukaryota</taxon>
        <taxon>Metazoa</taxon>
        <taxon>Spiralia</taxon>
        <taxon>Lophotrochozoa</taxon>
        <taxon>Mollusca</taxon>
        <taxon>Gastropoda</taxon>
        <taxon>Heterobranchia</taxon>
        <taxon>Euthyneura</taxon>
        <taxon>Panpulmonata</taxon>
        <taxon>Sacoglossa</taxon>
        <taxon>Placobranchoidea</taxon>
        <taxon>Plakobranchidae</taxon>
        <taxon>Plakobranchus</taxon>
    </lineage>
</organism>
<feature type="compositionally biased region" description="Polar residues" evidence="1">
    <location>
        <begin position="69"/>
        <end position="78"/>
    </location>
</feature>
<sequence>MPMNPPRDPQDTLSGFEFESFSNCSASRGLISSMSFPHNLLHLVQTWGFHEFIQYPTNNYEPTRAGQRATPNRDTSGAKNVGKRTGSSRGVPVGRL</sequence>
<dbReference type="EMBL" id="BLXT01007309">
    <property type="protein sequence ID" value="GFO38292.1"/>
    <property type="molecule type" value="Genomic_DNA"/>
</dbReference>
<comment type="caution">
    <text evidence="2">The sequence shown here is derived from an EMBL/GenBank/DDBJ whole genome shotgun (WGS) entry which is preliminary data.</text>
</comment>
<evidence type="ECO:0000313" key="3">
    <source>
        <dbReference type="Proteomes" id="UP000735302"/>
    </source>
</evidence>
<dbReference type="Proteomes" id="UP000735302">
    <property type="component" value="Unassembled WGS sequence"/>
</dbReference>
<evidence type="ECO:0000256" key="1">
    <source>
        <dbReference type="SAM" id="MobiDB-lite"/>
    </source>
</evidence>
<gene>
    <name evidence="2" type="ORF">PoB_006479700</name>
</gene>
<feature type="region of interest" description="Disordered" evidence="1">
    <location>
        <begin position="59"/>
        <end position="96"/>
    </location>
</feature>
<keyword evidence="3" id="KW-1185">Reference proteome</keyword>
<dbReference type="AlphaFoldDB" id="A0AAV4D290"/>
<reference evidence="2 3" key="1">
    <citation type="journal article" date="2021" name="Elife">
        <title>Chloroplast acquisition without the gene transfer in kleptoplastic sea slugs, Plakobranchus ocellatus.</title>
        <authorList>
            <person name="Maeda T."/>
            <person name="Takahashi S."/>
            <person name="Yoshida T."/>
            <person name="Shimamura S."/>
            <person name="Takaki Y."/>
            <person name="Nagai Y."/>
            <person name="Toyoda A."/>
            <person name="Suzuki Y."/>
            <person name="Arimoto A."/>
            <person name="Ishii H."/>
            <person name="Satoh N."/>
            <person name="Nishiyama T."/>
            <person name="Hasebe M."/>
            <person name="Maruyama T."/>
            <person name="Minagawa J."/>
            <person name="Obokata J."/>
            <person name="Shigenobu S."/>
        </authorList>
    </citation>
    <scope>NUCLEOTIDE SEQUENCE [LARGE SCALE GENOMIC DNA]</scope>
</reference>
<name>A0AAV4D290_9GAST</name>
<accession>A0AAV4D290</accession>
<proteinExistence type="predicted"/>